<dbReference type="OrthoDB" id="9767721at2"/>
<evidence type="ECO:0000256" key="3">
    <source>
        <dbReference type="ARBA" id="ARBA00005464"/>
    </source>
</evidence>
<dbReference type="Pfam" id="PF05698">
    <property type="entry name" value="Trigger_C"/>
    <property type="match status" value="1"/>
</dbReference>
<dbReference type="RefSeq" id="WP_105047371.1">
    <property type="nucleotide sequence ID" value="NZ_CP150662.1"/>
</dbReference>
<accession>A0A2S7WG66</accession>
<dbReference type="InterPro" id="IPR008880">
    <property type="entry name" value="Trigger_fac_C"/>
</dbReference>
<dbReference type="InterPro" id="IPR037041">
    <property type="entry name" value="Trigger_fac_C_sf"/>
</dbReference>
<keyword evidence="13" id="KW-1185">Reference proteome</keyword>
<dbReference type="SUPFAM" id="SSF109998">
    <property type="entry name" value="Triger factor/SurA peptide-binding domain-like"/>
    <property type="match status" value="1"/>
</dbReference>
<evidence type="ECO:0000256" key="5">
    <source>
        <dbReference type="ARBA" id="ARBA00016902"/>
    </source>
</evidence>
<evidence type="ECO:0000313" key="12">
    <source>
        <dbReference type="EMBL" id="PQJ76252.1"/>
    </source>
</evidence>
<evidence type="ECO:0000256" key="7">
    <source>
        <dbReference type="ARBA" id="ARBA00023186"/>
    </source>
</evidence>
<dbReference type="EMBL" id="MSCL01000001">
    <property type="protein sequence ID" value="PQJ76252.1"/>
    <property type="molecule type" value="Genomic_DNA"/>
</dbReference>
<comment type="subcellular location">
    <subcellularLocation>
        <location evidence="2">Cytoplasm</location>
    </subcellularLocation>
</comment>
<dbReference type="AlphaFoldDB" id="A0A2S7WG66"/>
<feature type="domain" description="Trigger factor C-terminal" evidence="11">
    <location>
        <begin position="268"/>
        <end position="385"/>
    </location>
</feature>
<keyword evidence="6" id="KW-0697">Rotamase</keyword>
<dbReference type="Pfam" id="PF05697">
    <property type="entry name" value="Trigger_N"/>
    <property type="match status" value="1"/>
</dbReference>
<keyword evidence="8" id="KW-0413">Isomerase</keyword>
<evidence type="ECO:0000256" key="1">
    <source>
        <dbReference type="ARBA" id="ARBA00000971"/>
    </source>
</evidence>
<dbReference type="GO" id="GO:0015031">
    <property type="term" value="P:protein transport"/>
    <property type="evidence" value="ECO:0007669"/>
    <property type="project" value="InterPro"/>
</dbReference>
<evidence type="ECO:0000256" key="2">
    <source>
        <dbReference type="ARBA" id="ARBA00004496"/>
    </source>
</evidence>
<dbReference type="Gene3D" id="3.30.70.1050">
    <property type="entry name" value="Trigger factor ribosome-binding domain"/>
    <property type="match status" value="1"/>
</dbReference>
<evidence type="ECO:0000313" key="13">
    <source>
        <dbReference type="Proteomes" id="UP000237608"/>
    </source>
</evidence>
<dbReference type="SUPFAM" id="SSF102735">
    <property type="entry name" value="Trigger factor ribosome-binding domain"/>
    <property type="match status" value="1"/>
</dbReference>
<dbReference type="GO" id="GO:0005737">
    <property type="term" value="C:cytoplasm"/>
    <property type="evidence" value="ECO:0007669"/>
    <property type="project" value="UniProtKB-SubCell"/>
</dbReference>
<evidence type="ECO:0000256" key="4">
    <source>
        <dbReference type="ARBA" id="ARBA00013194"/>
    </source>
</evidence>
<sequence length="438" mass="50322">MNITKENLDALNAVIKVDIEAADYQEKVDKMLADYRKKANIPGFRKGQVPMGIVKKQYGKSVMIDEVNKLLQSALNKFLVEEKLDILGNPLPRIKDDFNWDATTFSFEFELGLAPQFDIDLNAKNKVKLFKISATESLIDDEVKNIQARYGKMSSLDEITEEANVTATFVNEEKEINKKSTFRISELKSQQNLLIGAKLGDVVSLESKNLFEDEHRLQHLLGISHDIVHGLDIVISTTIDDITKTELADLDQELFDKLFADGSVTTATELREKIKEDAEKQFQQQADQQFLNDAIEFLIENTKFDLPAEFLQKWLQTAGEKALTLEEAIEEYNKSEKGLRYQLIEGKILKDNEIRIDYAELVDYTKGFIRMQMAQFGNLNPEEKELEDIAGRILQNKDEAQKLQTQLISQKLLTFYKENMTFDTKEVSYEDFIKEAYH</sequence>
<evidence type="ECO:0000259" key="10">
    <source>
        <dbReference type="Pfam" id="PF05697"/>
    </source>
</evidence>
<comment type="similarity">
    <text evidence="3">Belongs to the FKBP-type PPIase family. Tig subfamily.</text>
</comment>
<proteinExistence type="inferred from homology"/>
<dbReference type="NCBIfam" id="TIGR00115">
    <property type="entry name" value="tig"/>
    <property type="match status" value="1"/>
</dbReference>
<dbReference type="PANTHER" id="PTHR30560">
    <property type="entry name" value="TRIGGER FACTOR CHAPERONE AND PEPTIDYL-PROLYL CIS/TRANS ISOMERASE"/>
    <property type="match status" value="1"/>
</dbReference>
<dbReference type="PIRSF" id="PIRSF003095">
    <property type="entry name" value="Trigger_factor"/>
    <property type="match status" value="1"/>
</dbReference>
<feature type="domain" description="Trigger factor ribosome-binding bacterial" evidence="10">
    <location>
        <begin position="1"/>
        <end position="146"/>
    </location>
</feature>
<dbReference type="GO" id="GO:0003755">
    <property type="term" value="F:peptidyl-prolyl cis-trans isomerase activity"/>
    <property type="evidence" value="ECO:0007669"/>
    <property type="project" value="UniProtKB-KW"/>
</dbReference>
<keyword evidence="7" id="KW-0143">Chaperone</keyword>
<evidence type="ECO:0000256" key="8">
    <source>
        <dbReference type="ARBA" id="ARBA00023235"/>
    </source>
</evidence>
<organism evidence="12 13">
    <name type="scientific">Polaribacter gangjinensis</name>
    <dbReference type="NCBI Taxonomy" id="574710"/>
    <lineage>
        <taxon>Bacteria</taxon>
        <taxon>Pseudomonadati</taxon>
        <taxon>Bacteroidota</taxon>
        <taxon>Flavobacteriia</taxon>
        <taxon>Flavobacteriales</taxon>
        <taxon>Flavobacteriaceae</taxon>
    </lineage>
</organism>
<protein>
    <recommendedName>
        <fullName evidence="5">Trigger factor</fullName>
        <ecNumber evidence="4">5.2.1.8</ecNumber>
    </recommendedName>
    <alternativeName>
        <fullName evidence="9">PPIase</fullName>
    </alternativeName>
</protein>
<comment type="catalytic activity">
    <reaction evidence="1">
        <text>[protein]-peptidylproline (omega=180) = [protein]-peptidylproline (omega=0)</text>
        <dbReference type="Rhea" id="RHEA:16237"/>
        <dbReference type="Rhea" id="RHEA-COMP:10747"/>
        <dbReference type="Rhea" id="RHEA-COMP:10748"/>
        <dbReference type="ChEBI" id="CHEBI:83833"/>
        <dbReference type="ChEBI" id="CHEBI:83834"/>
        <dbReference type="EC" id="5.2.1.8"/>
    </reaction>
</comment>
<dbReference type="GO" id="GO:0043335">
    <property type="term" value="P:protein unfolding"/>
    <property type="evidence" value="ECO:0007669"/>
    <property type="project" value="TreeGrafter"/>
</dbReference>
<dbReference type="EC" id="5.2.1.8" evidence="4"/>
<gene>
    <name evidence="12" type="ORF">BTO13_11415</name>
</gene>
<dbReference type="GO" id="GO:0051083">
    <property type="term" value="P:'de novo' cotranslational protein folding"/>
    <property type="evidence" value="ECO:0007669"/>
    <property type="project" value="TreeGrafter"/>
</dbReference>
<dbReference type="InterPro" id="IPR008881">
    <property type="entry name" value="Trigger_fac_ribosome-bd_bac"/>
</dbReference>
<reference evidence="12 13" key="1">
    <citation type="submission" date="2016-12" db="EMBL/GenBank/DDBJ databases">
        <title>Trade-off between light-utilization and light-protection in marine flavobacteria.</title>
        <authorList>
            <person name="Kumagai Y."/>
            <person name="Yoshizawa S."/>
            <person name="Kogure K."/>
            <person name="Iwasaki W."/>
        </authorList>
    </citation>
    <scope>NUCLEOTIDE SEQUENCE [LARGE SCALE GENOMIC DNA]</scope>
    <source>
        <strain evidence="12 13">KCTC 22729</strain>
    </source>
</reference>
<dbReference type="Proteomes" id="UP000237608">
    <property type="component" value="Unassembled WGS sequence"/>
</dbReference>
<comment type="caution">
    <text evidence="12">The sequence shown here is derived from an EMBL/GenBank/DDBJ whole genome shotgun (WGS) entry which is preliminary data.</text>
</comment>
<dbReference type="PANTHER" id="PTHR30560:SF3">
    <property type="entry name" value="TRIGGER FACTOR-LIKE PROTEIN TIG, CHLOROPLASTIC"/>
    <property type="match status" value="1"/>
</dbReference>
<evidence type="ECO:0000256" key="9">
    <source>
        <dbReference type="ARBA" id="ARBA00029986"/>
    </source>
</evidence>
<dbReference type="InterPro" id="IPR005215">
    <property type="entry name" value="Trig_fac"/>
</dbReference>
<evidence type="ECO:0000256" key="6">
    <source>
        <dbReference type="ARBA" id="ARBA00023110"/>
    </source>
</evidence>
<dbReference type="InterPro" id="IPR036611">
    <property type="entry name" value="Trigger_fac_ribosome-bd_sf"/>
</dbReference>
<dbReference type="InterPro" id="IPR027304">
    <property type="entry name" value="Trigger_fact/SurA_dom_sf"/>
</dbReference>
<dbReference type="GO" id="GO:0044183">
    <property type="term" value="F:protein folding chaperone"/>
    <property type="evidence" value="ECO:0007669"/>
    <property type="project" value="TreeGrafter"/>
</dbReference>
<dbReference type="Gene3D" id="1.10.3120.10">
    <property type="entry name" value="Trigger factor, C-terminal domain"/>
    <property type="match status" value="1"/>
</dbReference>
<name>A0A2S7WG66_9FLAO</name>
<dbReference type="GO" id="GO:0043022">
    <property type="term" value="F:ribosome binding"/>
    <property type="evidence" value="ECO:0007669"/>
    <property type="project" value="TreeGrafter"/>
</dbReference>
<evidence type="ECO:0000259" key="11">
    <source>
        <dbReference type="Pfam" id="PF05698"/>
    </source>
</evidence>